<reference evidence="3" key="1">
    <citation type="submission" date="2022-02" db="EMBL/GenBank/DDBJ databases">
        <title>Halalkalibacter sp. nov. isolated from Lonar Lake, India.</title>
        <authorList>
            <person name="Joshi A."/>
            <person name="Thite S."/>
            <person name="Lodha T."/>
        </authorList>
    </citation>
    <scope>NUCLEOTIDE SEQUENCE</scope>
    <source>
        <strain evidence="3">MEB205</strain>
    </source>
</reference>
<keyword evidence="4" id="KW-1185">Reference proteome</keyword>
<evidence type="ECO:0000259" key="2">
    <source>
        <dbReference type="Pfam" id="PF02541"/>
    </source>
</evidence>
<accession>A0A9X2CUQ4</accession>
<name>A0A9X2CUQ4_9BACI</name>
<dbReference type="InterPro" id="IPR043129">
    <property type="entry name" value="ATPase_NBD"/>
</dbReference>
<dbReference type="RefSeq" id="WP_250097498.1">
    <property type="nucleotide sequence ID" value="NZ_JAKRYL010000017.1"/>
</dbReference>
<dbReference type="Gene3D" id="3.30.420.150">
    <property type="entry name" value="Exopolyphosphatase. Domain 2"/>
    <property type="match status" value="1"/>
</dbReference>
<dbReference type="InterPro" id="IPR003695">
    <property type="entry name" value="Ppx_GppA_N"/>
</dbReference>
<gene>
    <name evidence="3" type="ORF">MF646_15890</name>
</gene>
<organism evidence="3 4">
    <name type="scientific">Halalkalibacter alkaliphilus</name>
    <dbReference type="NCBI Taxonomy" id="2917993"/>
    <lineage>
        <taxon>Bacteria</taxon>
        <taxon>Bacillati</taxon>
        <taxon>Bacillota</taxon>
        <taxon>Bacilli</taxon>
        <taxon>Bacillales</taxon>
        <taxon>Bacillaceae</taxon>
        <taxon>Halalkalibacter</taxon>
    </lineage>
</organism>
<feature type="domain" description="Ppx/GppA phosphatase N-terminal" evidence="2">
    <location>
        <begin position="19"/>
        <end position="297"/>
    </location>
</feature>
<dbReference type="Gene3D" id="3.30.420.40">
    <property type="match status" value="1"/>
</dbReference>
<proteinExistence type="inferred from homology"/>
<dbReference type="Proteomes" id="UP001139150">
    <property type="component" value="Unassembled WGS sequence"/>
</dbReference>
<dbReference type="InterPro" id="IPR050273">
    <property type="entry name" value="GppA/Ppx_hydrolase"/>
</dbReference>
<protein>
    <submittedName>
        <fullName evidence="3">Ppx/GppA family phosphatase</fullName>
    </submittedName>
</protein>
<comment type="caution">
    <text evidence="3">The sequence shown here is derived from an EMBL/GenBank/DDBJ whole genome shotgun (WGS) entry which is preliminary data.</text>
</comment>
<dbReference type="AlphaFoldDB" id="A0A9X2CUQ4"/>
<dbReference type="GO" id="GO:0006357">
    <property type="term" value="P:regulation of transcription by RNA polymerase II"/>
    <property type="evidence" value="ECO:0007669"/>
    <property type="project" value="TreeGrafter"/>
</dbReference>
<dbReference type="EMBL" id="JAKRYL010000017">
    <property type="protein sequence ID" value="MCL7748609.1"/>
    <property type="molecule type" value="Genomic_DNA"/>
</dbReference>
<comment type="similarity">
    <text evidence="1">Belongs to the GppA/Ppx family.</text>
</comment>
<dbReference type="Pfam" id="PF02541">
    <property type="entry name" value="Ppx-GppA"/>
    <property type="match status" value="1"/>
</dbReference>
<dbReference type="PANTHER" id="PTHR30005:SF0">
    <property type="entry name" value="RETROGRADE REGULATION PROTEIN 2"/>
    <property type="match status" value="1"/>
</dbReference>
<dbReference type="CDD" id="cd24052">
    <property type="entry name" value="ASKHA_NBD_HpPPX-GppA-like"/>
    <property type="match status" value="1"/>
</dbReference>
<evidence type="ECO:0000313" key="3">
    <source>
        <dbReference type="EMBL" id="MCL7748609.1"/>
    </source>
</evidence>
<dbReference type="SUPFAM" id="SSF53067">
    <property type="entry name" value="Actin-like ATPase domain"/>
    <property type="match status" value="2"/>
</dbReference>
<evidence type="ECO:0000256" key="1">
    <source>
        <dbReference type="ARBA" id="ARBA00007125"/>
    </source>
</evidence>
<sequence length="304" mass="34550">MKENLVALIDLGSNSIRLVVYKINHQGNFKEVEKVKVPARLINHIDIQDKLTGEGLKLVINTLLEFKKIIRAYQISRVIGFATAVIRQSTNKRKILEEINKQTGFSFRVFSEYEEAYYGYVGVVHSMDIGNGITIDTGGGSTEITLFQDQKLVHYYSFPFGAITLDRDFTKGEHLSDKQLARLKYYLTTQFESLSWLNQARYPVIGIGGSARSLARVFQKQRGNKTKMKAYDIQKVFATIASLSTSKRSKIKGLSKKRQDIIIPGVQTILTLMEVVEAPYFVYSEKTIRDGVVYEEVVRKTVKN</sequence>
<evidence type="ECO:0000313" key="4">
    <source>
        <dbReference type="Proteomes" id="UP001139150"/>
    </source>
</evidence>
<dbReference type="PANTHER" id="PTHR30005">
    <property type="entry name" value="EXOPOLYPHOSPHATASE"/>
    <property type="match status" value="1"/>
</dbReference>